<evidence type="ECO:0000256" key="2">
    <source>
        <dbReference type="ARBA" id="ARBA00022741"/>
    </source>
</evidence>
<dbReference type="InterPro" id="IPR038357">
    <property type="entry name" value="KEN_sf"/>
</dbReference>
<evidence type="ECO:0000259" key="6">
    <source>
        <dbReference type="PROSITE" id="PS50011"/>
    </source>
</evidence>
<keyword evidence="1" id="KW-0732">Signal</keyword>
<evidence type="ECO:0000256" key="1">
    <source>
        <dbReference type="ARBA" id="ARBA00022729"/>
    </source>
</evidence>
<dbReference type="InterPro" id="IPR010513">
    <property type="entry name" value="KEN_dom"/>
</dbReference>
<dbReference type="PROSITE" id="PS00108">
    <property type="entry name" value="PROTEIN_KINASE_ST"/>
    <property type="match status" value="1"/>
</dbReference>
<evidence type="ECO:0000259" key="7">
    <source>
        <dbReference type="PROSITE" id="PS51392"/>
    </source>
</evidence>
<keyword evidence="2" id="KW-0547">Nucleotide-binding</keyword>
<dbReference type="PROSITE" id="PS51392">
    <property type="entry name" value="KEN"/>
    <property type="match status" value="1"/>
</dbReference>
<protein>
    <submittedName>
        <fullName evidence="8">Serine/threonine-protein kinase/endoribonuclease IRE1a</fullName>
    </submittedName>
</protein>
<organism evidence="8 9">
    <name type="scientific">Platanthera guangdongensis</name>
    <dbReference type="NCBI Taxonomy" id="2320717"/>
    <lineage>
        <taxon>Eukaryota</taxon>
        <taxon>Viridiplantae</taxon>
        <taxon>Streptophyta</taxon>
        <taxon>Embryophyta</taxon>
        <taxon>Tracheophyta</taxon>
        <taxon>Spermatophyta</taxon>
        <taxon>Magnoliopsida</taxon>
        <taxon>Liliopsida</taxon>
        <taxon>Asparagales</taxon>
        <taxon>Orchidaceae</taxon>
        <taxon>Orchidoideae</taxon>
        <taxon>Orchideae</taxon>
        <taxon>Orchidinae</taxon>
        <taxon>Platanthera</taxon>
    </lineage>
</organism>
<dbReference type="InterPro" id="IPR000719">
    <property type="entry name" value="Prot_kinase_dom"/>
</dbReference>
<dbReference type="Pfam" id="PF00069">
    <property type="entry name" value="Pkinase"/>
    <property type="match status" value="1"/>
</dbReference>
<evidence type="ECO:0000256" key="5">
    <source>
        <dbReference type="SAM" id="Phobius"/>
    </source>
</evidence>
<keyword evidence="5" id="KW-0812">Transmembrane</keyword>
<evidence type="ECO:0000313" key="8">
    <source>
        <dbReference type="EMBL" id="KAK8955682.1"/>
    </source>
</evidence>
<dbReference type="GO" id="GO:0016301">
    <property type="term" value="F:kinase activity"/>
    <property type="evidence" value="ECO:0007669"/>
    <property type="project" value="UniProtKB-KW"/>
</dbReference>
<dbReference type="PANTHER" id="PTHR13954:SF6">
    <property type="entry name" value="NON-SPECIFIC SERINE_THREONINE PROTEIN KINASE"/>
    <property type="match status" value="1"/>
</dbReference>
<dbReference type="InterPro" id="IPR011009">
    <property type="entry name" value="Kinase-like_dom_sf"/>
</dbReference>
<accession>A0ABR2LZM5</accession>
<feature type="compositionally biased region" description="Basic and acidic residues" evidence="4">
    <location>
        <begin position="414"/>
        <end position="425"/>
    </location>
</feature>
<dbReference type="InterPro" id="IPR008271">
    <property type="entry name" value="Ser/Thr_kinase_AS"/>
</dbReference>
<evidence type="ECO:0000256" key="3">
    <source>
        <dbReference type="ARBA" id="ARBA00022840"/>
    </source>
</evidence>
<dbReference type="InterPro" id="IPR045133">
    <property type="entry name" value="IRE1/2-like"/>
</dbReference>
<comment type="caution">
    <text evidence="8">The sequence shown here is derived from an EMBL/GenBank/DDBJ whole genome shotgun (WGS) entry which is preliminary data.</text>
</comment>
<dbReference type="SMART" id="SM00220">
    <property type="entry name" value="S_TKc"/>
    <property type="match status" value="1"/>
</dbReference>
<keyword evidence="5" id="KW-0472">Membrane</keyword>
<feature type="compositionally biased region" description="Polar residues" evidence="4">
    <location>
        <begin position="426"/>
        <end position="437"/>
    </location>
</feature>
<dbReference type="PROSITE" id="PS50011">
    <property type="entry name" value="PROTEIN_KINASE_DOM"/>
    <property type="match status" value="1"/>
</dbReference>
<feature type="domain" description="Protein kinase" evidence="6">
    <location>
        <begin position="307"/>
        <end position="671"/>
    </location>
</feature>
<dbReference type="Pfam" id="PF06479">
    <property type="entry name" value="Ribonuc_2-5A"/>
    <property type="match status" value="1"/>
</dbReference>
<feature type="region of interest" description="Disordered" evidence="4">
    <location>
        <begin position="385"/>
        <end position="437"/>
    </location>
</feature>
<sequence length="809" mass="91142">MFLSITRFYLCFRNGEPGRFLLASLDGTILSVDCKSGIQWSLQTGSALSYSEQAISDNSGCFLYPGEDWNLYEYCADGGVRKLKQTIEEYVHNTPEIRGPEITIGSKIATIYLLDADSGKELHKERQPSNHPASAHNFGKKLVSPKLEMGKKARNYIIIVRTDYYLNSSFLGTPNWSMMESRITASYVNHEVPIKAGDDLNFLSPYQKDIPVYFLRKVNNAIMADSRVPMLPSSPDFHNNFVADAQNGMPQMLYEATDGDQNQQGPAELHFYASGESFKGANECSSGDCVMFKPFESKVLYEVASLQPRSNRLGNGPFENVLTTSDDSVMLADSSEHDKNLGSQWNLKIMLLEGWGLQFCMALSLIAVLIVYFWKANEPRTFDKNLNNRGKISVGPKKKKSRKPLNMNNSAVRNSDDKMVAEKQNTETNGNSSIQNSDTNLMNLLRSNVGEGKWVGKSLSDLIQLSSDCPSSTDSDDYLTSGSIKEYKIILPKIKGITADIQLWRSNGLPSPQLLKLMRDVVSGVAHLHELGIIHRDLKPQNVLVSNGKILTAKVSDMGISKRLVDDMSSLSHHATGHGSSGWHAPEQLNHGRQSRSVDLFSLGCILFFCMTKGEHPFGKYYERDVNIMNNRVDLFLVDHIPEAVDLLMKLLNSEPKLRPNAVQVLHHPLFWSSDMRLTFLRDISDRIELEDRKNESELLKALENVGPTAFGGKWGDKLDVVFINDMGRFRKYKFDCTRDLLRLCLNALNVFVSTPLSQRALIELALRGFDQYFSVRFPRLLIEVYKVICIHCREEDSFRKYFTAGLMC</sequence>
<name>A0ABR2LZM5_9ASPA</name>
<keyword evidence="5" id="KW-1133">Transmembrane helix</keyword>
<proteinExistence type="predicted"/>
<keyword evidence="3" id="KW-0067">ATP-binding</keyword>
<dbReference type="Proteomes" id="UP001412067">
    <property type="component" value="Unassembled WGS sequence"/>
</dbReference>
<gene>
    <name evidence="8" type="primary">IRE1A</name>
    <name evidence="8" type="ORF">KSP40_PGU019595</name>
</gene>
<reference evidence="8 9" key="1">
    <citation type="journal article" date="2022" name="Nat. Plants">
        <title>Genomes of leafy and leafless Platanthera orchids illuminate the evolution of mycoheterotrophy.</title>
        <authorList>
            <person name="Li M.H."/>
            <person name="Liu K.W."/>
            <person name="Li Z."/>
            <person name="Lu H.C."/>
            <person name="Ye Q.L."/>
            <person name="Zhang D."/>
            <person name="Wang J.Y."/>
            <person name="Li Y.F."/>
            <person name="Zhong Z.M."/>
            <person name="Liu X."/>
            <person name="Yu X."/>
            <person name="Liu D.K."/>
            <person name="Tu X.D."/>
            <person name="Liu B."/>
            <person name="Hao Y."/>
            <person name="Liao X.Y."/>
            <person name="Jiang Y.T."/>
            <person name="Sun W.H."/>
            <person name="Chen J."/>
            <person name="Chen Y.Q."/>
            <person name="Ai Y."/>
            <person name="Zhai J.W."/>
            <person name="Wu S.S."/>
            <person name="Zhou Z."/>
            <person name="Hsiao Y.Y."/>
            <person name="Wu W.L."/>
            <person name="Chen Y.Y."/>
            <person name="Lin Y.F."/>
            <person name="Hsu J.L."/>
            <person name="Li C.Y."/>
            <person name="Wang Z.W."/>
            <person name="Zhao X."/>
            <person name="Zhong W.Y."/>
            <person name="Ma X.K."/>
            <person name="Ma L."/>
            <person name="Huang J."/>
            <person name="Chen G.Z."/>
            <person name="Huang M.Z."/>
            <person name="Huang L."/>
            <person name="Peng D.H."/>
            <person name="Luo Y.B."/>
            <person name="Zou S.Q."/>
            <person name="Chen S.P."/>
            <person name="Lan S."/>
            <person name="Tsai W.C."/>
            <person name="Van de Peer Y."/>
            <person name="Liu Z.J."/>
        </authorList>
    </citation>
    <scope>NUCLEOTIDE SEQUENCE [LARGE SCALE GENOMIC DNA]</scope>
    <source>
        <strain evidence="8">Lor288</strain>
    </source>
</reference>
<evidence type="ECO:0000313" key="9">
    <source>
        <dbReference type="Proteomes" id="UP001412067"/>
    </source>
</evidence>
<dbReference type="EMBL" id="JBBWWR010000013">
    <property type="protein sequence ID" value="KAK8955682.1"/>
    <property type="molecule type" value="Genomic_DNA"/>
</dbReference>
<keyword evidence="8" id="KW-0808">Transferase</keyword>
<keyword evidence="8" id="KW-0418">Kinase</keyword>
<keyword evidence="9" id="KW-1185">Reference proteome</keyword>
<dbReference type="Gene3D" id="1.10.510.10">
    <property type="entry name" value="Transferase(Phosphotransferase) domain 1"/>
    <property type="match status" value="1"/>
</dbReference>
<evidence type="ECO:0000256" key="4">
    <source>
        <dbReference type="SAM" id="MobiDB-lite"/>
    </source>
</evidence>
<dbReference type="Gene3D" id="1.20.1440.180">
    <property type="entry name" value="KEN domain"/>
    <property type="match status" value="1"/>
</dbReference>
<dbReference type="SUPFAM" id="SSF56112">
    <property type="entry name" value="Protein kinase-like (PK-like)"/>
    <property type="match status" value="1"/>
</dbReference>
<dbReference type="PANTHER" id="PTHR13954">
    <property type="entry name" value="IRE1-RELATED"/>
    <property type="match status" value="1"/>
</dbReference>
<feature type="domain" description="KEN" evidence="7">
    <location>
        <begin position="674"/>
        <end position="805"/>
    </location>
</feature>
<feature type="transmembrane region" description="Helical" evidence="5">
    <location>
        <begin position="355"/>
        <end position="374"/>
    </location>
</feature>